<organism evidence="1 2">
    <name type="scientific">Conexivisphaera calida</name>
    <dbReference type="NCBI Taxonomy" id="1874277"/>
    <lineage>
        <taxon>Archaea</taxon>
        <taxon>Nitrososphaerota</taxon>
        <taxon>Conexivisphaeria</taxon>
        <taxon>Conexivisphaerales</taxon>
        <taxon>Conexivisphaeraceae</taxon>
        <taxon>Conexivisphaera</taxon>
    </lineage>
</organism>
<gene>
    <name evidence="1" type="ORF">NAS2_1042</name>
</gene>
<sequence>MIVIRAERAPGKVAACSVGGIEKGEEIDDRTAQELEKAGHRYLPVEDGGGLGEVEACEILAQALAGDGVSFEVSDEGRAVFSAARRGFYTVWREGVEALIRTGLFTFASIAQPAHVERGDILAVLEALQPSYVREELLELTTSARGALRTAEYKRLRLCVILVAKGGYDLDSMEEAVVDSIRRYGCEVCGVHATAPDAESVTKAINTCLNGCDGAVVAGGLSNKPGDYVTEVVACKYRIALYGFPMKPTANAILAYDGDDKPLICVPSRIAAFRRDNALDLLLPIAATEVDPDVVITTWNGGLKKGWIEARHGGR</sequence>
<dbReference type="InterPro" id="IPR036425">
    <property type="entry name" value="MoaB/Mog-like_dom_sf"/>
</dbReference>
<dbReference type="AlphaFoldDB" id="A0A4P2VE92"/>
<dbReference type="EMBL" id="AP018732">
    <property type="protein sequence ID" value="BBE42431.1"/>
    <property type="molecule type" value="Genomic_DNA"/>
</dbReference>
<name>A0A4P2VE92_9ARCH</name>
<accession>A0A4P2VE92</accession>
<protein>
    <submittedName>
        <fullName evidence="1">Molybdopterin biosynthesis protein MoeA</fullName>
    </submittedName>
</protein>
<keyword evidence="2" id="KW-1185">Reference proteome</keyword>
<proteinExistence type="predicted"/>
<dbReference type="Proteomes" id="UP000509448">
    <property type="component" value="Chromosome"/>
</dbReference>
<dbReference type="SUPFAM" id="SSF53218">
    <property type="entry name" value="Molybdenum cofactor biosynthesis proteins"/>
    <property type="match status" value="1"/>
</dbReference>
<reference evidence="1 2" key="1">
    <citation type="journal article" date="2019" name="ISME J.">
        <title>Isolation and characterization of a thermophilic sulfur- and iron-reducing thaumarchaeote from a terrestrial acidic hot spring.</title>
        <authorList>
            <person name="Kato S."/>
            <person name="Itoh T."/>
            <person name="Yuki M."/>
            <person name="Nagamori M."/>
            <person name="Ohnishi M."/>
            <person name="Uematsu K."/>
            <person name="Suzuki K."/>
            <person name="Takashina T."/>
            <person name="Ohkuma M."/>
        </authorList>
    </citation>
    <scope>NUCLEOTIDE SEQUENCE [LARGE SCALE GENOMIC DNA]</scope>
    <source>
        <strain evidence="1 2">NAS-02</strain>
    </source>
</reference>
<dbReference type="KEGG" id="ccai:NAS2_1042"/>
<dbReference type="Gene3D" id="3.40.980.10">
    <property type="entry name" value="MoaB/Mog-like domain"/>
    <property type="match status" value="1"/>
</dbReference>
<evidence type="ECO:0000313" key="2">
    <source>
        <dbReference type="Proteomes" id="UP000509448"/>
    </source>
</evidence>
<evidence type="ECO:0000313" key="1">
    <source>
        <dbReference type="EMBL" id="BBE42431.1"/>
    </source>
</evidence>